<dbReference type="CDD" id="cd00452">
    <property type="entry name" value="KDPG_aldolase"/>
    <property type="match status" value="1"/>
</dbReference>
<accession>A0AAP4D0J6</accession>
<dbReference type="PANTHER" id="PTHR30246:SF1">
    <property type="entry name" value="2-DEHYDRO-3-DEOXY-6-PHOSPHOGALACTONATE ALDOLASE-RELATED"/>
    <property type="match status" value="1"/>
</dbReference>
<comment type="pathway">
    <text evidence="1">Carbohydrate acid metabolism.</text>
</comment>
<sequence length="216" mass="22969">MTLNLSIPLIAILRGITPEEAAVHIPLLVAAGFQAIEIPLNSPGWEISLARAANQYGDRVLIGGGTVLYPGQVEHLMELGCRLVVTPNICPEVIHRAQDCRMQVLPGCLTPTEAFTAIDAGAQDIKLFPAGLFGPAYIRALKAVLPRSSSLYAVGGITPENLGGYLAAGCRGVAPGNSLWQPGQTPEQTRTMAQAFITAYQTFATGTPLTRSRYEN</sequence>
<dbReference type="EMBL" id="JASSOM010000003">
    <property type="protein sequence ID" value="MDK9361919.1"/>
    <property type="molecule type" value="Genomic_DNA"/>
</dbReference>
<evidence type="ECO:0000256" key="3">
    <source>
        <dbReference type="ARBA" id="ARBA00011233"/>
    </source>
</evidence>
<dbReference type="NCBIfam" id="NF006600">
    <property type="entry name" value="PRK09140.1"/>
    <property type="match status" value="1"/>
</dbReference>
<evidence type="ECO:0000313" key="7">
    <source>
        <dbReference type="Proteomes" id="UP001223214"/>
    </source>
</evidence>
<protein>
    <submittedName>
        <fullName evidence="6">2-dehydro-3-deoxy-6-phosphogalactonate aldolase</fullName>
        <ecNumber evidence="6">4.1.2.21</ecNumber>
    </submittedName>
</protein>
<dbReference type="Gene3D" id="3.20.20.70">
    <property type="entry name" value="Aldolase class I"/>
    <property type="match status" value="1"/>
</dbReference>
<dbReference type="RefSeq" id="WP_285149671.1">
    <property type="nucleotide sequence ID" value="NZ_JASSOM010000003.1"/>
</dbReference>
<keyword evidence="7" id="KW-1185">Reference proteome</keyword>
<name>A0AAP4D0J6_9ENTR</name>
<dbReference type="PANTHER" id="PTHR30246">
    <property type="entry name" value="2-KETO-3-DEOXY-6-PHOSPHOGLUCONATE ALDOLASE"/>
    <property type="match status" value="1"/>
</dbReference>
<dbReference type="GO" id="GO:0008674">
    <property type="term" value="F:2-dehydro-3-deoxy-6-phosphogalactonate aldolase activity"/>
    <property type="evidence" value="ECO:0007669"/>
    <property type="project" value="UniProtKB-EC"/>
</dbReference>
<gene>
    <name evidence="6" type="ORF">QQF32_01705</name>
</gene>
<proteinExistence type="inferred from homology"/>
<reference evidence="6 7" key="1">
    <citation type="submission" date="2023-06" db="EMBL/GenBank/DDBJ databases">
        <title>Identification and characterization of antibiotic-resistant Gram-negative bacteria.</title>
        <authorList>
            <person name="Cho G.-S."/>
            <person name="Lee J."/>
            <person name="Tai E."/>
            <person name="Jeong S."/>
            <person name="Kim I."/>
            <person name="Kim B.-E."/>
            <person name="Jeong M.-I."/>
            <person name="Oh K.-K."/>
            <person name="Franz C.M.A.P."/>
        </authorList>
    </citation>
    <scope>NUCLEOTIDE SEQUENCE [LARGE SCALE GENOMIC DNA]</scope>
    <source>
        <strain evidence="6 7">V106_12</strain>
    </source>
</reference>
<comment type="caution">
    <text evidence="6">The sequence shown here is derived from an EMBL/GenBank/DDBJ whole genome shotgun (WGS) entry which is preliminary data.</text>
</comment>
<dbReference type="AlphaFoldDB" id="A0AAP4D0J6"/>
<dbReference type="EC" id="4.1.2.21" evidence="6"/>
<evidence type="ECO:0000256" key="5">
    <source>
        <dbReference type="ARBA" id="ARBA00023277"/>
    </source>
</evidence>
<evidence type="ECO:0000256" key="1">
    <source>
        <dbReference type="ARBA" id="ARBA00004761"/>
    </source>
</evidence>
<keyword evidence="5" id="KW-0119">Carbohydrate metabolism</keyword>
<dbReference type="Pfam" id="PF01081">
    <property type="entry name" value="Aldolase"/>
    <property type="match status" value="1"/>
</dbReference>
<dbReference type="Proteomes" id="UP001223214">
    <property type="component" value="Unassembled WGS sequence"/>
</dbReference>
<evidence type="ECO:0000256" key="2">
    <source>
        <dbReference type="ARBA" id="ARBA00006906"/>
    </source>
</evidence>
<comment type="similarity">
    <text evidence="2">Belongs to the KHG/KDPG aldolase family.</text>
</comment>
<organism evidence="6 7">
    <name type="scientific">Lelliottia wanjuensis</name>
    <dbReference type="NCBI Taxonomy" id="3050585"/>
    <lineage>
        <taxon>Bacteria</taxon>
        <taxon>Pseudomonadati</taxon>
        <taxon>Pseudomonadota</taxon>
        <taxon>Gammaproteobacteria</taxon>
        <taxon>Enterobacterales</taxon>
        <taxon>Enterobacteriaceae</taxon>
        <taxon>Lelliottia</taxon>
    </lineage>
</organism>
<dbReference type="InterPro" id="IPR000887">
    <property type="entry name" value="Aldlse_KDPG_KHG"/>
</dbReference>
<keyword evidence="4 6" id="KW-0456">Lyase</keyword>
<dbReference type="SUPFAM" id="SSF51569">
    <property type="entry name" value="Aldolase"/>
    <property type="match status" value="1"/>
</dbReference>
<dbReference type="PROSITE" id="PS00160">
    <property type="entry name" value="ALDOLASE_KDPG_KHG_2"/>
    <property type="match status" value="1"/>
</dbReference>
<dbReference type="InterPro" id="IPR013785">
    <property type="entry name" value="Aldolase_TIM"/>
</dbReference>
<evidence type="ECO:0000256" key="4">
    <source>
        <dbReference type="ARBA" id="ARBA00023239"/>
    </source>
</evidence>
<evidence type="ECO:0000313" key="6">
    <source>
        <dbReference type="EMBL" id="MDK9361919.1"/>
    </source>
</evidence>
<comment type="subunit">
    <text evidence="3">Homotrimer.</text>
</comment>
<dbReference type="InterPro" id="IPR031338">
    <property type="entry name" value="KDPG/KHG_AS_2"/>
</dbReference>